<reference evidence="2" key="1">
    <citation type="submission" date="2013-12" db="EMBL/GenBank/DDBJ databases">
        <title>A Varibaculum cambriense genome reconstructed from a premature infant gut community with otherwise low bacterial novelty that shifts toward anaerobic metabolism during the third week of life.</title>
        <authorList>
            <person name="Brown C.T."/>
            <person name="Sharon I."/>
            <person name="Thomas B.C."/>
            <person name="Castelle C.J."/>
            <person name="Morowitz M.J."/>
            <person name="Banfield J.F."/>
        </authorList>
    </citation>
    <scope>NUCLEOTIDE SEQUENCE</scope>
</reference>
<comment type="caution">
    <text evidence="2">The sequence shown here is derived from an EMBL/GenBank/DDBJ whole genome shotgun (WGS) entry which is preliminary data.</text>
</comment>
<accession>W1WT21</accession>
<sequence>MAIWRFPSNDYGENKGINDSGVATFRGTPLKSLAREICQNSLDAARESTVIIDFDMFSIPTDQIPGFEVLKDTFQRCLDFWGGQKAKSTKDFFTNALHTIEKEKCAFMRISDYKTTGLTGSREEINTDWTNLTKSSGASDKKGTAGGSYGIGKFAPFACSDFSTVFYSTLDENSQQAYQGVSRLVTFRREDDETTQGIGYFGNERNTPVYEQLMIQPEYKREASNYGTDIYIAGYKFADDDWQKNIVISVLDGFLGAVWNEKLIVNVGDIVIKKNTLQDLIDAYKDELTGYTDKYYEVLISSETEWDESDFMGLGNIKLGILMGDPDSPKRVGMIRQTGMKIMDKDRLPGHVPFTGIMFIEGDKINERLRSIENPEHTEWQPNRAKNPLKEKELLKALNTYIRKRIEELVSKGSREEIDAAGVGSFLPDENPESPDKAVEEVVSDKVLAIEKNVVNKQTVSGRNFGEIMMNEEDEDEGGHKEQGGSEKEWFHPGGRTEDTNPRDGQEAHTEEGGSDKIHTKIEVALKKFVPVCVDKSKGMYVFMLVPERDGKDGTLEVYLSAETQNYEAPVKKADLIGGGSLTVRDNKIKCIEFKENQPVRIRVQLDYYDYCSMEVKTYAVEK</sequence>
<organism evidence="2">
    <name type="scientific">human gut metagenome</name>
    <dbReference type="NCBI Taxonomy" id="408170"/>
    <lineage>
        <taxon>unclassified sequences</taxon>
        <taxon>metagenomes</taxon>
        <taxon>organismal metagenomes</taxon>
    </lineage>
</organism>
<name>W1WT21_9ZZZZ</name>
<feature type="region of interest" description="Disordered" evidence="1">
    <location>
        <begin position="473"/>
        <end position="516"/>
    </location>
</feature>
<dbReference type="EMBL" id="AZMM01018358">
    <property type="protein sequence ID" value="ETJ21056.1"/>
    <property type="molecule type" value="Genomic_DNA"/>
</dbReference>
<evidence type="ECO:0000313" key="2">
    <source>
        <dbReference type="EMBL" id="ETJ21056.1"/>
    </source>
</evidence>
<proteinExistence type="predicted"/>
<feature type="compositionally biased region" description="Basic and acidic residues" evidence="1">
    <location>
        <begin position="478"/>
        <end position="516"/>
    </location>
</feature>
<evidence type="ECO:0000256" key="1">
    <source>
        <dbReference type="SAM" id="MobiDB-lite"/>
    </source>
</evidence>
<protein>
    <submittedName>
        <fullName evidence="2">Uncharacterized protein</fullName>
    </submittedName>
</protein>
<gene>
    <name evidence="2" type="ORF">Q604_UNBC18358G0002</name>
</gene>
<dbReference type="AlphaFoldDB" id="W1WT21"/>